<gene>
    <name evidence="1" type="ORF">TGMAS_287235</name>
</gene>
<dbReference type="Proteomes" id="UP000028821">
    <property type="component" value="Unassembled WGS sequence"/>
</dbReference>
<protein>
    <submittedName>
        <fullName evidence="1">Putative OTU family cysteine protease</fullName>
    </submittedName>
</protein>
<name>A0A086Q112_TOXGO</name>
<organism evidence="1 2">
    <name type="scientific">Toxoplasma gondii MAS</name>
    <dbReference type="NCBI Taxonomy" id="943118"/>
    <lineage>
        <taxon>Eukaryota</taxon>
        <taxon>Sar</taxon>
        <taxon>Alveolata</taxon>
        <taxon>Apicomplexa</taxon>
        <taxon>Conoidasida</taxon>
        <taxon>Coccidia</taxon>
        <taxon>Eucoccidiorida</taxon>
        <taxon>Eimeriorina</taxon>
        <taxon>Sarcocystidae</taxon>
        <taxon>Toxoplasma</taxon>
    </lineage>
</organism>
<keyword evidence="1" id="KW-0645">Protease</keyword>
<dbReference type="GO" id="GO:0008233">
    <property type="term" value="F:peptidase activity"/>
    <property type="evidence" value="ECO:0007669"/>
    <property type="project" value="UniProtKB-KW"/>
</dbReference>
<accession>A0A086Q112</accession>
<dbReference type="GO" id="GO:0006508">
    <property type="term" value="P:proteolysis"/>
    <property type="evidence" value="ECO:0007669"/>
    <property type="project" value="UniProtKB-KW"/>
</dbReference>
<sequence length="288" mass="31375">MVLSSGWRAPMRCCQPVLASPNVSVSDHRALVPSFLGRVDEEELNLEWKTATNDRVACRGKTRDNTVCHQAMHLGDTCATPTAATEDFGSECDWTADDAAVVPSFWSGVDDEALILQSTSAATDPLACRSTGCESALGCRPLLLPDLLSTETSGEINWEFPMIPYEPVVLSSSVGRIDEGELCTETESMCSCRLPCIRAPPDATTLENGAHDTRYLCWLPTARSEEFETRSRRTPIAKQQLFPGPSVKPTNRGFPQRGLSLETTVSRVHGRVVVGWSQAKPSCCQISP</sequence>
<keyword evidence="1" id="KW-0378">Hydrolase</keyword>
<dbReference type="OrthoDB" id="10450577at2759"/>
<dbReference type="VEuPathDB" id="ToxoDB:TGMAS_287235"/>
<proteinExistence type="predicted"/>
<evidence type="ECO:0000313" key="1">
    <source>
        <dbReference type="EMBL" id="KFH06294.1"/>
    </source>
</evidence>
<evidence type="ECO:0000313" key="2">
    <source>
        <dbReference type="Proteomes" id="UP000028821"/>
    </source>
</evidence>
<comment type="caution">
    <text evidence="1">The sequence shown here is derived from an EMBL/GenBank/DDBJ whole genome shotgun (WGS) entry which is preliminary data.</text>
</comment>
<dbReference type="EMBL" id="AEXC02002299">
    <property type="protein sequence ID" value="KFH06294.1"/>
    <property type="molecule type" value="Genomic_DNA"/>
</dbReference>
<reference evidence="1 2" key="1">
    <citation type="submission" date="2014-04" db="EMBL/GenBank/DDBJ databases">
        <authorList>
            <person name="Sibley D."/>
            <person name="Venepally P."/>
            <person name="Karamycheva S."/>
            <person name="Hadjithomas M."/>
            <person name="Khan A."/>
            <person name="Brunk B."/>
            <person name="Roos D."/>
            <person name="Caler E."/>
            <person name="Lorenzi H."/>
        </authorList>
    </citation>
    <scope>NUCLEOTIDE SEQUENCE [LARGE SCALE GENOMIC DNA]</scope>
    <source>
        <strain evidence="1 2">MAS</strain>
    </source>
</reference>
<dbReference type="AlphaFoldDB" id="A0A086Q112"/>